<keyword evidence="2 7" id="KW-0808">Transferase</keyword>
<evidence type="ECO:0000256" key="6">
    <source>
        <dbReference type="ARBA" id="ARBA00023141"/>
    </source>
</evidence>
<evidence type="ECO:0000256" key="4">
    <source>
        <dbReference type="ARBA" id="ARBA00022777"/>
    </source>
</evidence>
<dbReference type="GO" id="GO:0005524">
    <property type="term" value="F:ATP binding"/>
    <property type="evidence" value="ECO:0007669"/>
    <property type="project" value="UniProtKB-UniRule"/>
</dbReference>
<dbReference type="PRINTS" id="PR01100">
    <property type="entry name" value="SHIKIMTKNASE"/>
</dbReference>
<dbReference type="GO" id="GO:0009423">
    <property type="term" value="P:chorismate biosynthetic process"/>
    <property type="evidence" value="ECO:0007669"/>
    <property type="project" value="UniProtKB-UniRule"/>
</dbReference>
<comment type="subunit">
    <text evidence="7">Monomer.</text>
</comment>
<dbReference type="GO" id="GO:0009073">
    <property type="term" value="P:aromatic amino acid family biosynthetic process"/>
    <property type="evidence" value="ECO:0007669"/>
    <property type="project" value="UniProtKB-KW"/>
</dbReference>
<dbReference type="EMBL" id="VNJJ01000031">
    <property type="protein sequence ID" value="TVX91521.1"/>
    <property type="molecule type" value="Genomic_DNA"/>
</dbReference>
<dbReference type="UniPathway" id="UPA00053">
    <property type="reaction ID" value="UER00088"/>
</dbReference>
<proteinExistence type="inferred from homology"/>
<evidence type="ECO:0000256" key="1">
    <source>
        <dbReference type="ARBA" id="ARBA00022605"/>
    </source>
</evidence>
<dbReference type="RefSeq" id="WP_144707373.1">
    <property type="nucleotide sequence ID" value="NZ_VNJJ01000031.1"/>
</dbReference>
<comment type="caution">
    <text evidence="7">Lacks conserved residue(s) required for the propagation of feature annotation.</text>
</comment>
<dbReference type="SUPFAM" id="SSF52540">
    <property type="entry name" value="P-loop containing nucleoside triphosphate hydrolases"/>
    <property type="match status" value="1"/>
</dbReference>
<accession>A0A559IV77</accession>
<keyword evidence="6 7" id="KW-0057">Aromatic amino acid biosynthesis</keyword>
<evidence type="ECO:0000256" key="5">
    <source>
        <dbReference type="ARBA" id="ARBA00022840"/>
    </source>
</evidence>
<dbReference type="CDD" id="cd00464">
    <property type="entry name" value="SK"/>
    <property type="match status" value="1"/>
</dbReference>
<reference evidence="8 9" key="1">
    <citation type="submission" date="2019-07" db="EMBL/GenBank/DDBJ databases">
        <authorList>
            <person name="Kim J."/>
        </authorList>
    </citation>
    <scope>NUCLEOTIDE SEQUENCE [LARGE SCALE GENOMIC DNA]</scope>
    <source>
        <strain evidence="8 9">G13</strain>
    </source>
</reference>
<dbReference type="GO" id="GO:0005829">
    <property type="term" value="C:cytosol"/>
    <property type="evidence" value="ECO:0007669"/>
    <property type="project" value="TreeGrafter"/>
</dbReference>
<dbReference type="HAMAP" id="MF_00109">
    <property type="entry name" value="Shikimate_kinase"/>
    <property type="match status" value="1"/>
</dbReference>
<comment type="cofactor">
    <cofactor evidence="7">
        <name>Mg(2+)</name>
        <dbReference type="ChEBI" id="CHEBI:18420"/>
    </cofactor>
    <text evidence="7">Binds 1 Mg(2+) ion per subunit.</text>
</comment>
<sequence>MEEKNLIKSKDKNMNIVLIGMPTAGKSTAGVILAKLKGFDFIDSDLVIQNQEDRLLKELIEQEGIDGFISIENRINASLCVDHSIIATGGSVVYGAEAMVHLKSIGTIIYIKLSYETIKKRLGDAQQRGVVLREQQTLLELYHERCPLYESYADIIIDAEDLGVEELVNKIMEQLSSI</sequence>
<protein>
    <recommendedName>
        <fullName evidence="7">Shikimate kinase</fullName>
        <shortName evidence="7">SK</shortName>
        <ecNumber evidence="7">2.7.1.71</ecNumber>
    </recommendedName>
</protein>
<feature type="binding site" evidence="7">
    <location>
        <position position="128"/>
    </location>
    <ligand>
        <name>ATP</name>
        <dbReference type="ChEBI" id="CHEBI:30616"/>
    </ligand>
</feature>
<feature type="binding site" evidence="7">
    <location>
        <position position="45"/>
    </location>
    <ligand>
        <name>substrate</name>
    </ligand>
</feature>
<dbReference type="InterPro" id="IPR000623">
    <property type="entry name" value="Shikimate_kinase/TSH1"/>
</dbReference>
<feature type="binding site" evidence="7">
    <location>
        <position position="27"/>
    </location>
    <ligand>
        <name>Mg(2+)</name>
        <dbReference type="ChEBI" id="CHEBI:18420"/>
    </ligand>
</feature>
<comment type="function">
    <text evidence="7">Catalyzes the specific phosphorylation of the 3-hydroxyl group of shikimic acid using ATP as a cosubstrate.</text>
</comment>
<comment type="pathway">
    <text evidence="7">Metabolic intermediate biosynthesis; chorismate biosynthesis; chorismate from D-erythrose 4-phosphate and phosphoenolpyruvate: step 5/7.</text>
</comment>
<gene>
    <name evidence="7" type="primary">aroK</name>
    <name evidence="8" type="ORF">FPZ45_24950</name>
</gene>
<evidence type="ECO:0000313" key="8">
    <source>
        <dbReference type="EMBL" id="TVX91521.1"/>
    </source>
</evidence>
<dbReference type="GO" id="GO:0004765">
    <property type="term" value="F:shikimate kinase activity"/>
    <property type="evidence" value="ECO:0007669"/>
    <property type="project" value="UniProtKB-UniRule"/>
</dbReference>
<dbReference type="AlphaFoldDB" id="A0A559IV77"/>
<evidence type="ECO:0000256" key="3">
    <source>
        <dbReference type="ARBA" id="ARBA00022741"/>
    </source>
</evidence>
<keyword evidence="7" id="KW-0460">Magnesium</keyword>
<keyword evidence="3 7" id="KW-0547">Nucleotide-binding</keyword>
<keyword evidence="7" id="KW-0963">Cytoplasm</keyword>
<dbReference type="Pfam" id="PF01202">
    <property type="entry name" value="SKI"/>
    <property type="match status" value="1"/>
</dbReference>
<name>A0A559IV77_9BACL</name>
<comment type="caution">
    <text evidence="8">The sequence shown here is derived from an EMBL/GenBank/DDBJ whole genome shotgun (WGS) entry which is preliminary data.</text>
</comment>
<dbReference type="Proteomes" id="UP000316330">
    <property type="component" value="Unassembled WGS sequence"/>
</dbReference>
<keyword evidence="7" id="KW-0479">Metal-binding</keyword>
<dbReference type="InterPro" id="IPR031322">
    <property type="entry name" value="Shikimate/glucono_kinase"/>
</dbReference>
<dbReference type="OrthoDB" id="9800332at2"/>
<dbReference type="Gene3D" id="3.40.50.300">
    <property type="entry name" value="P-loop containing nucleotide triphosphate hydrolases"/>
    <property type="match status" value="1"/>
</dbReference>
<feature type="binding site" evidence="7">
    <location>
        <begin position="23"/>
        <end position="28"/>
    </location>
    <ligand>
        <name>ATP</name>
        <dbReference type="ChEBI" id="CHEBI:30616"/>
    </ligand>
</feature>
<comment type="catalytic activity">
    <reaction evidence="7">
        <text>shikimate + ATP = 3-phosphoshikimate + ADP + H(+)</text>
        <dbReference type="Rhea" id="RHEA:13121"/>
        <dbReference type="ChEBI" id="CHEBI:15378"/>
        <dbReference type="ChEBI" id="CHEBI:30616"/>
        <dbReference type="ChEBI" id="CHEBI:36208"/>
        <dbReference type="ChEBI" id="CHEBI:145989"/>
        <dbReference type="ChEBI" id="CHEBI:456216"/>
        <dbReference type="EC" id="2.7.1.71"/>
    </reaction>
</comment>
<evidence type="ECO:0000256" key="7">
    <source>
        <dbReference type="HAMAP-Rule" id="MF_00109"/>
    </source>
</evidence>
<feature type="binding site" evidence="7">
    <location>
        <position position="90"/>
    </location>
    <ligand>
        <name>substrate</name>
    </ligand>
</feature>
<dbReference type="EC" id="2.7.1.71" evidence="7"/>
<keyword evidence="1 7" id="KW-0028">Amino-acid biosynthesis</keyword>
<comment type="similarity">
    <text evidence="7">Belongs to the shikimate kinase family.</text>
</comment>
<evidence type="ECO:0000313" key="9">
    <source>
        <dbReference type="Proteomes" id="UP000316330"/>
    </source>
</evidence>
<organism evidence="8 9">
    <name type="scientific">Cohnella terricola</name>
    <dbReference type="NCBI Taxonomy" id="1289167"/>
    <lineage>
        <taxon>Bacteria</taxon>
        <taxon>Bacillati</taxon>
        <taxon>Bacillota</taxon>
        <taxon>Bacilli</taxon>
        <taxon>Bacillales</taxon>
        <taxon>Paenibacillaceae</taxon>
        <taxon>Cohnella</taxon>
    </lineage>
</organism>
<dbReference type="PANTHER" id="PTHR21087">
    <property type="entry name" value="SHIKIMATE KINASE"/>
    <property type="match status" value="1"/>
</dbReference>
<dbReference type="GO" id="GO:0008652">
    <property type="term" value="P:amino acid biosynthetic process"/>
    <property type="evidence" value="ECO:0007669"/>
    <property type="project" value="UniProtKB-KW"/>
</dbReference>
<keyword evidence="4 7" id="KW-0418">Kinase</keyword>
<dbReference type="InterPro" id="IPR027417">
    <property type="entry name" value="P-loop_NTPase"/>
</dbReference>
<keyword evidence="9" id="KW-1185">Reference proteome</keyword>
<comment type="subcellular location">
    <subcellularLocation>
        <location evidence="7">Cytoplasm</location>
    </subcellularLocation>
</comment>
<dbReference type="PANTHER" id="PTHR21087:SF16">
    <property type="entry name" value="SHIKIMATE KINASE 1, CHLOROPLASTIC"/>
    <property type="match status" value="1"/>
</dbReference>
<evidence type="ECO:0000256" key="2">
    <source>
        <dbReference type="ARBA" id="ARBA00022679"/>
    </source>
</evidence>
<keyword evidence="5 7" id="KW-0067">ATP-binding</keyword>
<feature type="binding site" evidence="7">
    <location>
        <position position="145"/>
    </location>
    <ligand>
        <name>substrate</name>
    </ligand>
</feature>
<dbReference type="GO" id="GO:0000287">
    <property type="term" value="F:magnesium ion binding"/>
    <property type="evidence" value="ECO:0007669"/>
    <property type="project" value="UniProtKB-UniRule"/>
</dbReference>